<proteinExistence type="predicted"/>
<evidence type="ECO:0000313" key="2">
    <source>
        <dbReference type="EMBL" id="SUZ13388.1"/>
    </source>
</evidence>
<feature type="chain" id="PRO_5016788670" evidence="1">
    <location>
        <begin position="18"/>
        <end position="270"/>
    </location>
</feature>
<sequence>MHCTLAFLLLTTGGLKNSNLLALVNNYDQNSYFNVYEIDHVKKFPAPGDGTNIFRTNTVYNDDGTYVATYCSESASGEEIVREISHGLKGKFEDFKGSGGNYGKSSGRCVSDGMIACQSAGHQAINPNGDRGQIILSRTVADYKVSLAWVGQELKVFYGKQSQVSWLPLSDILPQETLGGLIHKIAWYNPGPFASVKKLLDDYHNSATHSEGSTSLQRLHRSTSNKERLLGKQIKALTLPKLTQTPEFFTYDGVDNFVDDFFRKLFPEKA</sequence>
<evidence type="ECO:0000256" key="1">
    <source>
        <dbReference type="SAM" id="SignalP"/>
    </source>
</evidence>
<accession>A0A381LHQ3</accession>
<protein>
    <submittedName>
        <fullName evidence="2">BgtE-5630</fullName>
    </submittedName>
</protein>
<name>A0A381LHQ3_BLUGR</name>
<dbReference type="AlphaFoldDB" id="A0A381LHQ3"/>
<keyword evidence="1" id="KW-0732">Signal</keyword>
<gene>
    <name evidence="2" type="ORF">BGT96224V2_LOCUS6553</name>
</gene>
<dbReference type="EMBL" id="UIGY01000231">
    <property type="protein sequence ID" value="SUZ13388.1"/>
    <property type="molecule type" value="Genomic_DNA"/>
</dbReference>
<dbReference type="OrthoDB" id="10304164at2759"/>
<reference evidence="2" key="1">
    <citation type="submission" date="2018-07" db="EMBL/GenBank/DDBJ databases">
        <authorList>
            <person name="Quirk P.G."/>
            <person name="Krulwich T.A."/>
        </authorList>
    </citation>
    <scope>NUCLEOTIDE SEQUENCE</scope>
    <source>
        <strain evidence="2">96224</strain>
    </source>
</reference>
<feature type="signal peptide" evidence="1">
    <location>
        <begin position="1"/>
        <end position="17"/>
    </location>
</feature>
<organism evidence="2">
    <name type="scientific">Blumeria graminis f. sp. tritici 96224</name>
    <dbReference type="NCBI Taxonomy" id="1268274"/>
    <lineage>
        <taxon>Eukaryota</taxon>
        <taxon>Fungi</taxon>
        <taxon>Dikarya</taxon>
        <taxon>Ascomycota</taxon>
        <taxon>Pezizomycotina</taxon>
        <taxon>Leotiomycetes</taxon>
        <taxon>Erysiphales</taxon>
        <taxon>Erysiphaceae</taxon>
        <taxon>Blumeria</taxon>
    </lineage>
</organism>